<protein>
    <submittedName>
        <fullName evidence="1">Protein disulfide isomerase 1</fullName>
        <ecNumber evidence="1">5.3.4.1</ecNumber>
    </submittedName>
</protein>
<dbReference type="EC" id="5.3.4.1" evidence="1"/>
<keyword evidence="1" id="KW-0413">Isomerase</keyword>
<accession>A0A0D2NKS0</accession>
<gene>
    <name evidence="1" type="ORF">MNEG_2573</name>
</gene>
<name>A0A0D2NKS0_9CHLO</name>
<proteinExistence type="predicted"/>
<dbReference type="InterPro" id="IPR036249">
    <property type="entry name" value="Thioredoxin-like_sf"/>
</dbReference>
<dbReference type="AlphaFoldDB" id="A0A0D2NKS0"/>
<keyword evidence="2" id="KW-1185">Reference proteome</keyword>
<dbReference type="RefSeq" id="XP_013904400.1">
    <property type="nucleotide sequence ID" value="XM_014048946.1"/>
</dbReference>
<dbReference type="OrthoDB" id="427280at2759"/>
<organism evidence="1 2">
    <name type="scientific">Monoraphidium neglectum</name>
    <dbReference type="NCBI Taxonomy" id="145388"/>
    <lineage>
        <taxon>Eukaryota</taxon>
        <taxon>Viridiplantae</taxon>
        <taxon>Chlorophyta</taxon>
        <taxon>core chlorophytes</taxon>
        <taxon>Chlorophyceae</taxon>
        <taxon>CS clade</taxon>
        <taxon>Sphaeropleales</taxon>
        <taxon>Selenastraceae</taxon>
        <taxon>Monoraphidium</taxon>
    </lineage>
</organism>
<dbReference type="Proteomes" id="UP000054498">
    <property type="component" value="Unassembled WGS sequence"/>
</dbReference>
<reference evidence="1 2" key="1">
    <citation type="journal article" date="2013" name="BMC Genomics">
        <title>Reconstruction of the lipid metabolism for the microalga Monoraphidium neglectum from its genome sequence reveals characteristics suitable for biofuel production.</title>
        <authorList>
            <person name="Bogen C."/>
            <person name="Al-Dilaimi A."/>
            <person name="Albersmeier A."/>
            <person name="Wichmann J."/>
            <person name="Grundmann M."/>
            <person name="Rupp O."/>
            <person name="Lauersen K.J."/>
            <person name="Blifernez-Klassen O."/>
            <person name="Kalinowski J."/>
            <person name="Goesmann A."/>
            <person name="Mussgnug J.H."/>
            <person name="Kruse O."/>
        </authorList>
    </citation>
    <scope>NUCLEOTIDE SEQUENCE [LARGE SCALE GENOMIC DNA]</scope>
    <source>
        <strain evidence="1 2">SAG 48.87</strain>
    </source>
</reference>
<dbReference type="EMBL" id="KK100514">
    <property type="protein sequence ID" value="KIZ05381.1"/>
    <property type="molecule type" value="Genomic_DNA"/>
</dbReference>
<dbReference type="Gene3D" id="3.40.30.10">
    <property type="entry name" value="Glutaredoxin"/>
    <property type="match status" value="1"/>
</dbReference>
<evidence type="ECO:0000313" key="1">
    <source>
        <dbReference type="EMBL" id="KIZ05381.1"/>
    </source>
</evidence>
<dbReference type="GO" id="GO:0003756">
    <property type="term" value="F:protein disulfide isomerase activity"/>
    <property type="evidence" value="ECO:0007669"/>
    <property type="project" value="UniProtKB-EC"/>
</dbReference>
<dbReference type="SUPFAM" id="SSF52833">
    <property type="entry name" value="Thioredoxin-like"/>
    <property type="match status" value="1"/>
</dbReference>
<evidence type="ECO:0000313" key="2">
    <source>
        <dbReference type="Proteomes" id="UP000054498"/>
    </source>
</evidence>
<dbReference type="KEGG" id="mng:MNEG_2573"/>
<dbReference type="STRING" id="145388.A0A0D2NKS0"/>
<dbReference type="GeneID" id="25735451"/>
<sequence length="75" mass="8377">MDGTENEHGDVEVKGFPTILLFPAGKGAKPITFDGGDRSLKALTKFLKKNAKVKFELPKKEKKADKEEDEEKDEL</sequence>